<evidence type="ECO:0000256" key="3">
    <source>
        <dbReference type="SAM" id="MobiDB-lite"/>
    </source>
</evidence>
<dbReference type="AlphaFoldDB" id="A0A164WQM0"/>
<evidence type="ECO:0000313" key="5">
    <source>
        <dbReference type="Proteomes" id="UP000076722"/>
    </source>
</evidence>
<evidence type="ECO:0000256" key="2">
    <source>
        <dbReference type="ARBA" id="ARBA00022691"/>
    </source>
</evidence>
<feature type="compositionally biased region" description="Polar residues" evidence="3">
    <location>
        <begin position="1"/>
        <end position="15"/>
    </location>
</feature>
<feature type="region of interest" description="Disordered" evidence="3">
    <location>
        <begin position="1"/>
        <end position="21"/>
    </location>
</feature>
<keyword evidence="5" id="KW-1185">Reference proteome</keyword>
<name>A0A164WQM0_9AGAM</name>
<protein>
    <recommendedName>
        <fullName evidence="6">Methyltransferase domain-containing protein</fullName>
    </recommendedName>
</protein>
<evidence type="ECO:0000256" key="1">
    <source>
        <dbReference type="ARBA" id="ARBA00022679"/>
    </source>
</evidence>
<accession>A0A164WQM0</accession>
<keyword evidence="2" id="KW-0949">S-adenosyl-L-methionine</keyword>
<gene>
    <name evidence="4" type="ORF">SISNIDRAFT_464901</name>
</gene>
<keyword evidence="1" id="KW-0808">Transferase</keyword>
<dbReference type="OrthoDB" id="2094832at2759"/>
<dbReference type="GO" id="GO:0016740">
    <property type="term" value="F:transferase activity"/>
    <property type="evidence" value="ECO:0007669"/>
    <property type="project" value="UniProtKB-KW"/>
</dbReference>
<dbReference type="STRING" id="1314777.A0A164WQM0"/>
<dbReference type="InterPro" id="IPR051654">
    <property type="entry name" value="Meroterpenoid_MTases"/>
</dbReference>
<sequence>MSSTEEQITRESQTYPINPPALNPALFNPGQEELDFLHWALGDSTAGNDEALKEKVLKFQKESYELFAYPCIHGFHFVYLFMSQVPVYPQLLAAAKSAKSPPVFLDLGCCMGSDLRKLIMDGFPTSAGNLLGGDLRDGFIKLGYEFYQDGPQSTKPTPIIFFTDDILDVSREPAVNPEGKTLPETLSLEGLKGKLDYLYAGALFHLFDESTQYAIAWRFARLIHIPPKSDNSDLPDAIIFGRHQGLHEEGYINDHLGRKRYGHSPDSWPKLWKGVFGEIYGEEWAENNVHVTAQINLPLRGFPHPNTMLVWSVTIKRS</sequence>
<dbReference type="Proteomes" id="UP000076722">
    <property type="component" value="Unassembled WGS sequence"/>
</dbReference>
<dbReference type="PANTHER" id="PTHR35897">
    <property type="entry name" value="METHYLTRANSFERASE AUSD"/>
    <property type="match status" value="1"/>
</dbReference>
<dbReference type="PANTHER" id="PTHR35897:SF1">
    <property type="entry name" value="METHYLTRANSFERASE AUSD"/>
    <property type="match status" value="1"/>
</dbReference>
<proteinExistence type="predicted"/>
<organism evidence="4 5">
    <name type="scientific">Sistotremastrum niveocremeum HHB9708</name>
    <dbReference type="NCBI Taxonomy" id="1314777"/>
    <lineage>
        <taxon>Eukaryota</taxon>
        <taxon>Fungi</taxon>
        <taxon>Dikarya</taxon>
        <taxon>Basidiomycota</taxon>
        <taxon>Agaricomycotina</taxon>
        <taxon>Agaricomycetes</taxon>
        <taxon>Sistotremastrales</taxon>
        <taxon>Sistotremastraceae</taxon>
        <taxon>Sertulicium</taxon>
        <taxon>Sertulicium niveocremeum</taxon>
    </lineage>
</organism>
<evidence type="ECO:0008006" key="6">
    <source>
        <dbReference type="Google" id="ProtNLM"/>
    </source>
</evidence>
<evidence type="ECO:0000313" key="4">
    <source>
        <dbReference type="EMBL" id="KZS95265.1"/>
    </source>
</evidence>
<reference evidence="4 5" key="1">
    <citation type="journal article" date="2016" name="Mol. Biol. Evol.">
        <title>Comparative Genomics of Early-Diverging Mushroom-Forming Fungi Provides Insights into the Origins of Lignocellulose Decay Capabilities.</title>
        <authorList>
            <person name="Nagy L.G."/>
            <person name="Riley R."/>
            <person name="Tritt A."/>
            <person name="Adam C."/>
            <person name="Daum C."/>
            <person name="Floudas D."/>
            <person name="Sun H."/>
            <person name="Yadav J.S."/>
            <person name="Pangilinan J."/>
            <person name="Larsson K.H."/>
            <person name="Matsuura K."/>
            <person name="Barry K."/>
            <person name="Labutti K."/>
            <person name="Kuo R."/>
            <person name="Ohm R.A."/>
            <person name="Bhattacharya S.S."/>
            <person name="Shirouzu T."/>
            <person name="Yoshinaga Y."/>
            <person name="Martin F.M."/>
            <person name="Grigoriev I.V."/>
            <person name="Hibbett D.S."/>
        </authorList>
    </citation>
    <scope>NUCLEOTIDE SEQUENCE [LARGE SCALE GENOMIC DNA]</scope>
    <source>
        <strain evidence="4 5">HHB9708</strain>
    </source>
</reference>
<dbReference type="EMBL" id="KV419402">
    <property type="protein sequence ID" value="KZS95265.1"/>
    <property type="molecule type" value="Genomic_DNA"/>
</dbReference>